<sequence>MILLLRSRTEMKLLSPGLLGTAAALALAAAPPLSFAVDQVFLNARAYTVNGAQPWAEAVAVEGDRIVYVGDNAGARALVEEATVIHDLDGQMLLPGFIDAHMHPLSGGGYARALSLDTWGTVDDWLAAVRGYVAANPGDGLLFGYGFLATTFGPDGPSRQQLDAIAADRPILIMDEGFHGAWANSAALAQLGITRDTPDPVPGFSYYRREANGEPSGYLLEGTATDAMDALGAITRPVITDGTAYVIDVLNAYGVTSVFDAGALEAANWTGAILAELEASGQMTVRIVGSHYVGDEAGVATAVEDTQAQAQELRGERYHYNTLKIMLDGTVEGRTAAMFEDYQGEPGNRGELVFSQAQVNAMVTGAAAAGLDVHLHGLGERAVRQGLDAIEAARRLHPDSGSRFTITHVQVIADADLPRFAELDVIAQSTPLWASYDHHGKQFVSADQFNRFWRFRSLQQSGARLTWGSDYPASGAGMLGMSPLVQMQIGMTRQELDDPDGPIQPDAGERLSLPVLIRGYTLDAAYQLHREADIGSIEVGKKADLVQLDRNLFDVPARELHAVRVMATWIDGEQVYRQ</sequence>
<comment type="caution">
    <text evidence="2">The sequence shown here is derived from an EMBL/GenBank/DDBJ whole genome shotgun (WGS) entry which is preliminary data.</text>
</comment>
<name>A0A3L7E4H2_9GAMM</name>
<dbReference type="GO" id="GO:0016810">
    <property type="term" value="F:hydrolase activity, acting on carbon-nitrogen (but not peptide) bonds"/>
    <property type="evidence" value="ECO:0007669"/>
    <property type="project" value="InterPro"/>
</dbReference>
<proteinExistence type="predicted"/>
<dbReference type="Gene3D" id="2.30.40.10">
    <property type="entry name" value="Urease, subunit C, domain 1"/>
    <property type="match status" value="1"/>
</dbReference>
<dbReference type="InterPro" id="IPR032466">
    <property type="entry name" value="Metal_Hydrolase"/>
</dbReference>
<dbReference type="InterPro" id="IPR011059">
    <property type="entry name" value="Metal-dep_hydrolase_composite"/>
</dbReference>
<evidence type="ECO:0000259" key="1">
    <source>
        <dbReference type="Pfam" id="PF07969"/>
    </source>
</evidence>
<dbReference type="OrthoDB" id="5734927at2"/>
<evidence type="ECO:0000313" key="2">
    <source>
        <dbReference type="EMBL" id="RLQ23352.1"/>
    </source>
</evidence>
<reference evidence="2 3" key="1">
    <citation type="submission" date="2018-07" db="EMBL/GenBank/DDBJ databases">
        <title>Halioglobus sp. genome submission.</title>
        <authorList>
            <person name="Ye M.-Q."/>
            <person name="Du Z.-J."/>
        </authorList>
    </citation>
    <scope>NUCLEOTIDE SEQUENCE [LARGE SCALE GENOMIC DNA]</scope>
    <source>
        <strain evidence="2 3">U0301</strain>
    </source>
</reference>
<organism evidence="2 3">
    <name type="scientific">Seongchinamella sediminis</name>
    <dbReference type="NCBI Taxonomy" id="2283635"/>
    <lineage>
        <taxon>Bacteria</taxon>
        <taxon>Pseudomonadati</taxon>
        <taxon>Pseudomonadota</taxon>
        <taxon>Gammaproteobacteria</taxon>
        <taxon>Cellvibrionales</taxon>
        <taxon>Halieaceae</taxon>
        <taxon>Seongchinamella</taxon>
    </lineage>
</organism>
<dbReference type="AlphaFoldDB" id="A0A3L7E4H2"/>
<keyword evidence="2" id="KW-0378">Hydrolase</keyword>
<dbReference type="CDD" id="cd01300">
    <property type="entry name" value="YtcJ_like"/>
    <property type="match status" value="1"/>
</dbReference>
<dbReference type="Proteomes" id="UP000265509">
    <property type="component" value="Unassembled WGS sequence"/>
</dbReference>
<gene>
    <name evidence="2" type="ORF">DWB85_02020</name>
</gene>
<protein>
    <submittedName>
        <fullName evidence="2">Amidohydrolase</fullName>
    </submittedName>
</protein>
<dbReference type="SUPFAM" id="SSF51338">
    <property type="entry name" value="Composite domain of metallo-dependent hydrolases"/>
    <property type="match status" value="1"/>
</dbReference>
<dbReference type="InterPro" id="IPR013108">
    <property type="entry name" value="Amidohydro_3"/>
</dbReference>
<accession>A0A3L7E4H2</accession>
<dbReference type="Gene3D" id="3.10.310.70">
    <property type="match status" value="1"/>
</dbReference>
<feature type="domain" description="Amidohydrolase 3" evidence="1">
    <location>
        <begin position="87"/>
        <end position="576"/>
    </location>
</feature>
<keyword evidence="3" id="KW-1185">Reference proteome</keyword>
<dbReference type="SUPFAM" id="SSF51556">
    <property type="entry name" value="Metallo-dependent hydrolases"/>
    <property type="match status" value="1"/>
</dbReference>
<dbReference type="PANTHER" id="PTHR22642:SF2">
    <property type="entry name" value="PROTEIN LONG AFTER FAR-RED 3"/>
    <property type="match status" value="1"/>
</dbReference>
<dbReference type="EMBL" id="QRAN01000002">
    <property type="protein sequence ID" value="RLQ23352.1"/>
    <property type="molecule type" value="Genomic_DNA"/>
</dbReference>
<dbReference type="InterPro" id="IPR033932">
    <property type="entry name" value="YtcJ-like"/>
</dbReference>
<dbReference type="Gene3D" id="3.20.20.140">
    <property type="entry name" value="Metal-dependent hydrolases"/>
    <property type="match status" value="1"/>
</dbReference>
<dbReference type="PANTHER" id="PTHR22642">
    <property type="entry name" value="IMIDAZOLONEPROPIONASE"/>
    <property type="match status" value="1"/>
</dbReference>
<evidence type="ECO:0000313" key="3">
    <source>
        <dbReference type="Proteomes" id="UP000265509"/>
    </source>
</evidence>
<dbReference type="Pfam" id="PF07969">
    <property type="entry name" value="Amidohydro_3"/>
    <property type="match status" value="1"/>
</dbReference>